<dbReference type="AlphaFoldDB" id="A0A139XCQ6"/>
<name>A0A139XCQ6_9CYAN</name>
<keyword evidence="2" id="KW-1185">Reference proteome</keyword>
<proteinExistence type="predicted"/>
<organism evidence="1 2">
    <name type="scientific">Scytonema hofmannii PCC 7110</name>
    <dbReference type="NCBI Taxonomy" id="128403"/>
    <lineage>
        <taxon>Bacteria</taxon>
        <taxon>Bacillati</taxon>
        <taxon>Cyanobacteriota</taxon>
        <taxon>Cyanophyceae</taxon>
        <taxon>Nostocales</taxon>
        <taxon>Scytonemataceae</taxon>
        <taxon>Scytonema</taxon>
    </lineage>
</organism>
<protein>
    <submittedName>
        <fullName evidence="1">Uncharacterized protein</fullName>
    </submittedName>
</protein>
<evidence type="ECO:0000313" key="1">
    <source>
        <dbReference type="EMBL" id="KYC42479.1"/>
    </source>
</evidence>
<accession>A0A139XCQ6</accession>
<reference evidence="1 2" key="1">
    <citation type="journal article" date="2013" name="Genome Biol. Evol.">
        <title>Genomes of Stigonematalean cyanobacteria (subsection V) and the evolution of oxygenic photosynthesis from prokaryotes to plastids.</title>
        <authorList>
            <person name="Dagan T."/>
            <person name="Roettger M."/>
            <person name="Stucken K."/>
            <person name="Landan G."/>
            <person name="Koch R."/>
            <person name="Major P."/>
            <person name="Gould S.B."/>
            <person name="Goremykin V.V."/>
            <person name="Rippka R."/>
            <person name="Tandeau de Marsac N."/>
            <person name="Gugger M."/>
            <person name="Lockhart P.J."/>
            <person name="Allen J.F."/>
            <person name="Brune I."/>
            <person name="Maus I."/>
            <person name="Puhler A."/>
            <person name="Martin W.F."/>
        </authorList>
    </citation>
    <scope>NUCLEOTIDE SEQUENCE [LARGE SCALE GENOMIC DNA]</scope>
    <source>
        <strain evidence="1 2">PCC 7110</strain>
    </source>
</reference>
<sequence length="80" mass="8679">MKDKQKQSLEDLDFLTELTPSEQEGINGGGSALNITYGSNPVPNGGSATPFSPVAFDPIELEPGQNWYPDTPQHQNTFTI</sequence>
<comment type="caution">
    <text evidence="1">The sequence shown here is derived from an EMBL/GenBank/DDBJ whole genome shotgun (WGS) entry which is preliminary data.</text>
</comment>
<evidence type="ECO:0000313" key="2">
    <source>
        <dbReference type="Proteomes" id="UP000076925"/>
    </source>
</evidence>
<dbReference type="STRING" id="128403.WA1_21185"/>
<gene>
    <name evidence="1" type="ORF">WA1_21185</name>
</gene>
<dbReference type="Proteomes" id="UP000076925">
    <property type="component" value="Unassembled WGS sequence"/>
</dbReference>
<dbReference type="RefSeq" id="WP_017747628.1">
    <property type="nucleotide sequence ID" value="NZ_KQ976354.1"/>
</dbReference>
<dbReference type="EMBL" id="ANNX02000020">
    <property type="protein sequence ID" value="KYC42479.1"/>
    <property type="molecule type" value="Genomic_DNA"/>
</dbReference>